<dbReference type="InterPro" id="IPR029045">
    <property type="entry name" value="ClpP/crotonase-like_dom_sf"/>
</dbReference>
<dbReference type="InterPro" id="IPR001753">
    <property type="entry name" value="Enoyl-CoA_hydra/iso"/>
</dbReference>
<dbReference type="FunFam" id="3.90.226.10:FF:000048">
    <property type="entry name" value="3,2-trans-enoyl-CoA isomerase"/>
    <property type="match status" value="1"/>
</dbReference>
<dbReference type="EMBL" id="JAGPXC010000004">
    <property type="protein sequence ID" value="KAH6654144.1"/>
    <property type="molecule type" value="Genomic_DNA"/>
</dbReference>
<dbReference type="GO" id="GO:0006635">
    <property type="term" value="P:fatty acid beta-oxidation"/>
    <property type="evidence" value="ECO:0007669"/>
    <property type="project" value="TreeGrafter"/>
</dbReference>
<dbReference type="Proteomes" id="UP000758603">
    <property type="component" value="Unassembled WGS sequence"/>
</dbReference>
<dbReference type="Gene3D" id="3.90.226.10">
    <property type="entry name" value="2-enoyl-CoA Hydratase, Chain A, domain 1"/>
    <property type="match status" value="1"/>
</dbReference>
<proteinExistence type="inferred from homology"/>
<dbReference type="GeneID" id="70133723"/>
<comment type="pathway">
    <text evidence="2">Lipid metabolism; fatty acid beta-oxidation.</text>
</comment>
<comment type="caution">
    <text evidence="6">The sequence shown here is derived from an EMBL/GenBank/DDBJ whole genome shotgun (WGS) entry which is preliminary data.</text>
</comment>
<dbReference type="PANTHER" id="PTHR43684">
    <property type="match status" value="1"/>
</dbReference>
<protein>
    <submittedName>
        <fullName evidence="6">Enoyl-CoA hydratase/isomerase</fullName>
    </submittedName>
</protein>
<evidence type="ECO:0000313" key="7">
    <source>
        <dbReference type="Proteomes" id="UP000758603"/>
    </source>
</evidence>
<reference evidence="6" key="1">
    <citation type="journal article" date="2021" name="Nat. Commun.">
        <title>Genetic determinants of endophytism in the Arabidopsis root mycobiome.</title>
        <authorList>
            <person name="Mesny F."/>
            <person name="Miyauchi S."/>
            <person name="Thiergart T."/>
            <person name="Pickel B."/>
            <person name="Atanasova L."/>
            <person name="Karlsson M."/>
            <person name="Huettel B."/>
            <person name="Barry K.W."/>
            <person name="Haridas S."/>
            <person name="Chen C."/>
            <person name="Bauer D."/>
            <person name="Andreopoulos W."/>
            <person name="Pangilinan J."/>
            <person name="LaButti K."/>
            <person name="Riley R."/>
            <person name="Lipzen A."/>
            <person name="Clum A."/>
            <person name="Drula E."/>
            <person name="Henrissat B."/>
            <person name="Kohler A."/>
            <person name="Grigoriev I.V."/>
            <person name="Martin F.M."/>
            <person name="Hacquard S."/>
        </authorList>
    </citation>
    <scope>NUCLEOTIDE SEQUENCE</scope>
    <source>
        <strain evidence="6">MPI-SDFR-AT-0073</strain>
    </source>
</reference>
<dbReference type="Pfam" id="PF00378">
    <property type="entry name" value="ECH_1"/>
    <property type="match status" value="1"/>
</dbReference>
<dbReference type="PANTHER" id="PTHR43684:SF1">
    <property type="entry name" value="ENOYL-COA DELTA ISOMERASE 2"/>
    <property type="match status" value="1"/>
</dbReference>
<name>A0A9P8UL66_9PEZI</name>
<evidence type="ECO:0000256" key="5">
    <source>
        <dbReference type="ARBA" id="ARBA00023235"/>
    </source>
</evidence>
<evidence type="ECO:0000256" key="3">
    <source>
        <dbReference type="ARBA" id="ARBA00005254"/>
    </source>
</evidence>
<organism evidence="6 7">
    <name type="scientific">Truncatella angustata</name>
    <dbReference type="NCBI Taxonomy" id="152316"/>
    <lineage>
        <taxon>Eukaryota</taxon>
        <taxon>Fungi</taxon>
        <taxon>Dikarya</taxon>
        <taxon>Ascomycota</taxon>
        <taxon>Pezizomycotina</taxon>
        <taxon>Sordariomycetes</taxon>
        <taxon>Xylariomycetidae</taxon>
        <taxon>Amphisphaeriales</taxon>
        <taxon>Sporocadaceae</taxon>
        <taxon>Truncatella</taxon>
    </lineage>
</organism>
<accession>A0A9P8UL66</accession>
<dbReference type="InterPro" id="IPR051053">
    <property type="entry name" value="ECH/Chromodomain_protein"/>
</dbReference>
<dbReference type="CDD" id="cd06558">
    <property type="entry name" value="crotonase-like"/>
    <property type="match status" value="1"/>
</dbReference>
<evidence type="ECO:0000256" key="2">
    <source>
        <dbReference type="ARBA" id="ARBA00005005"/>
    </source>
</evidence>
<sequence length="269" mass="29474">MPSACFSVEYTGRVAIVTITNEKKLNALSGPQYFELSQILREIATHDEVYITLLTGKGRFFSAGADVSFGKSVPADSDPYLEWLRSFVANNLNATQAFYTHPKILVVGLNGPVIGLSAALVSFADFIYCTPHSFLLTPFSSLGLVAEGGASRALVQRLGISKANEALIMSKRISSEELLQTGFVNKIFDCGNEDAKFRELVLKEIDDRLGEHLIGDSLTGIKELIRKPEKDILDVQNVNEVFAGLQRFMSGVPQAEFAKIASGQKRHKL</sequence>
<keyword evidence="7" id="KW-1185">Reference proteome</keyword>
<gene>
    <name evidence="6" type="ORF">BKA67DRAFT_592411</name>
</gene>
<dbReference type="RefSeq" id="XP_045958414.1">
    <property type="nucleotide sequence ID" value="XM_046104832.1"/>
</dbReference>
<comment type="subcellular location">
    <subcellularLocation>
        <location evidence="1">Peroxisome</location>
    </subcellularLocation>
</comment>
<keyword evidence="5" id="KW-0413">Isomerase</keyword>
<evidence type="ECO:0000256" key="1">
    <source>
        <dbReference type="ARBA" id="ARBA00004275"/>
    </source>
</evidence>
<dbReference type="SUPFAM" id="SSF52096">
    <property type="entry name" value="ClpP/crotonase"/>
    <property type="match status" value="1"/>
</dbReference>
<dbReference type="GO" id="GO:0004165">
    <property type="term" value="F:delta(3)-delta(2)-enoyl-CoA isomerase activity"/>
    <property type="evidence" value="ECO:0007669"/>
    <property type="project" value="UniProtKB-ARBA"/>
</dbReference>
<comment type="similarity">
    <text evidence="3">Belongs to the enoyl-CoA hydratase/isomerase family.</text>
</comment>
<dbReference type="AlphaFoldDB" id="A0A9P8UL66"/>
<evidence type="ECO:0000313" key="6">
    <source>
        <dbReference type="EMBL" id="KAH6654144.1"/>
    </source>
</evidence>
<dbReference type="GO" id="GO:0005782">
    <property type="term" value="C:peroxisomal matrix"/>
    <property type="evidence" value="ECO:0007669"/>
    <property type="project" value="TreeGrafter"/>
</dbReference>
<evidence type="ECO:0000256" key="4">
    <source>
        <dbReference type="ARBA" id="ARBA00023140"/>
    </source>
</evidence>
<dbReference type="OrthoDB" id="448450at2759"/>
<keyword evidence="4" id="KW-0576">Peroxisome</keyword>